<dbReference type="Pfam" id="PF22586">
    <property type="entry name" value="ANCHR-like_BBOX"/>
    <property type="match status" value="1"/>
</dbReference>
<evidence type="ECO:0000256" key="5">
    <source>
        <dbReference type="SAM" id="Coils"/>
    </source>
</evidence>
<dbReference type="CDD" id="cd19817">
    <property type="entry name" value="Bbox1_ANCHR-like"/>
    <property type="match status" value="1"/>
</dbReference>
<evidence type="ECO:0000313" key="8">
    <source>
        <dbReference type="Proteomes" id="UP000085678"/>
    </source>
</evidence>
<dbReference type="GO" id="GO:0032266">
    <property type="term" value="F:phosphatidylinositol-3-phosphate binding"/>
    <property type="evidence" value="ECO:0007669"/>
    <property type="project" value="TreeGrafter"/>
</dbReference>
<dbReference type="STRING" id="7574.A0A1S3HXE4"/>
<proteinExistence type="predicted"/>
<dbReference type="SMART" id="SM00064">
    <property type="entry name" value="FYVE"/>
    <property type="match status" value="1"/>
</dbReference>
<dbReference type="InterPro" id="IPR044553">
    <property type="entry name" value="Bbox1_ANCHR"/>
</dbReference>
<dbReference type="FunCoup" id="A0A1S3HXE4">
    <property type="interactions" value="42"/>
</dbReference>
<feature type="compositionally biased region" description="Polar residues" evidence="6">
    <location>
        <begin position="87"/>
        <end position="96"/>
    </location>
</feature>
<dbReference type="GO" id="GO:0044878">
    <property type="term" value="P:mitotic cytokinesis checkpoint signaling"/>
    <property type="evidence" value="ECO:0007669"/>
    <property type="project" value="TreeGrafter"/>
</dbReference>
<feature type="coiled-coil region" evidence="5">
    <location>
        <begin position="291"/>
        <end position="358"/>
    </location>
</feature>
<dbReference type="GeneID" id="106159071"/>
<feature type="domain" description="FYVE-type" evidence="7">
    <location>
        <begin position="1"/>
        <end position="58"/>
    </location>
</feature>
<keyword evidence="8" id="KW-1185">Reference proteome</keyword>
<dbReference type="PANTHER" id="PTHR46603:SF1">
    <property type="entry name" value="ABSCISSION_NOCUT CHECKPOINT REGULATOR"/>
    <property type="match status" value="1"/>
</dbReference>
<dbReference type="InterPro" id="IPR013083">
    <property type="entry name" value="Znf_RING/FYVE/PHD"/>
</dbReference>
<dbReference type="OrthoDB" id="5407799at2759"/>
<keyword evidence="1" id="KW-0479">Metal-binding</keyword>
<evidence type="ECO:0000256" key="1">
    <source>
        <dbReference type="ARBA" id="ARBA00022723"/>
    </source>
</evidence>
<dbReference type="AlphaFoldDB" id="A0A1S3HXE4"/>
<dbReference type="GO" id="GO:0008270">
    <property type="term" value="F:zinc ion binding"/>
    <property type="evidence" value="ECO:0007669"/>
    <property type="project" value="UniProtKB-KW"/>
</dbReference>
<dbReference type="KEGG" id="lak:106159071"/>
<dbReference type="InterPro" id="IPR017455">
    <property type="entry name" value="Znf_FYVE-rel"/>
</dbReference>
<dbReference type="PANTHER" id="PTHR46603">
    <property type="entry name" value="ABSCISSION/NOCUT CHECKPOINT REGULATOR"/>
    <property type="match status" value="1"/>
</dbReference>
<feature type="region of interest" description="Disordered" evidence="6">
    <location>
        <begin position="208"/>
        <end position="243"/>
    </location>
</feature>
<organism evidence="8 9">
    <name type="scientific">Lingula anatina</name>
    <name type="common">Brachiopod</name>
    <name type="synonym">Lingula unguis</name>
    <dbReference type="NCBI Taxonomy" id="7574"/>
    <lineage>
        <taxon>Eukaryota</taxon>
        <taxon>Metazoa</taxon>
        <taxon>Spiralia</taxon>
        <taxon>Lophotrochozoa</taxon>
        <taxon>Brachiopoda</taxon>
        <taxon>Linguliformea</taxon>
        <taxon>Lingulata</taxon>
        <taxon>Lingulida</taxon>
        <taxon>Linguloidea</taxon>
        <taxon>Lingulidae</taxon>
        <taxon>Lingula</taxon>
    </lineage>
</organism>
<keyword evidence="2 4" id="KW-0863">Zinc-finger</keyword>
<feature type="region of interest" description="Disordered" evidence="6">
    <location>
        <begin position="377"/>
        <end position="402"/>
    </location>
</feature>
<sequence length="466" mass="53172">MSGKCYSCATEFGIFKKEHGCKNCGFGFCSKCVSSKIAVPKRNSEVHHVCQKCYDILSGKRQEDTYTSKYSPPAAFKKRMAALDNPETGTTHSRPQSAAKPVASSKSHKGMSKEDIEIARRLEKLREKPKDVPPVPDEQAVAARLAKLRGQDPSNMTKAPNTKFYQAPDTRTAAKQTEDLLDEICAEIDLDSKYPTPEQDIHNRLLQLQQQPGKQNEESVAKNSRSSSMGQNDLNKQDSMPEKLYRKNINLPMEEENQTNSTEKNDIDIQEMQRLIAEAAHELELDAQKAIKDLERDKDIQERLAQLKRDRKKNENKEKENKEVLEGATCIVSGDDNVESEEDEEESIKKILKKALEENRLDDELEESGYKECIKERTKRKTKTAKGEQKYGYNDDDEEEEEEDSDDLPWCCICNADASLRCYGCDGDLYCDRCFKEGHDTFAMTDHKPTKFKPKKKTEQQEIEEL</sequence>
<dbReference type="SUPFAM" id="SSF57845">
    <property type="entry name" value="B-box zinc-binding domain"/>
    <property type="match status" value="1"/>
</dbReference>
<dbReference type="Pfam" id="PF01363">
    <property type="entry name" value="FYVE"/>
    <property type="match status" value="1"/>
</dbReference>
<name>A0A1S3HXE4_LINAN</name>
<dbReference type="InParanoid" id="A0A1S3HXE4"/>
<dbReference type="OMA" id="PWCCMCN"/>
<dbReference type="InterPro" id="IPR011011">
    <property type="entry name" value="Znf_FYVE_PHD"/>
</dbReference>
<reference evidence="9" key="1">
    <citation type="submission" date="2025-08" db="UniProtKB">
        <authorList>
            <consortium name="RefSeq"/>
        </authorList>
    </citation>
    <scope>IDENTIFICATION</scope>
    <source>
        <tissue evidence="9">Gonads</tissue>
    </source>
</reference>
<feature type="region of interest" description="Disordered" evidence="6">
    <location>
        <begin position="446"/>
        <end position="466"/>
    </location>
</feature>
<dbReference type="RefSeq" id="XP_013390700.1">
    <property type="nucleotide sequence ID" value="XM_013535246.1"/>
</dbReference>
<protein>
    <submittedName>
        <fullName evidence="9">Abscission/NoCut checkpoint regulator-like</fullName>
    </submittedName>
</protein>
<dbReference type="Gene3D" id="3.30.40.10">
    <property type="entry name" value="Zinc/RING finger domain, C3HC4 (zinc finger)"/>
    <property type="match status" value="1"/>
</dbReference>
<evidence type="ECO:0000256" key="3">
    <source>
        <dbReference type="ARBA" id="ARBA00022833"/>
    </source>
</evidence>
<dbReference type="GO" id="GO:0005813">
    <property type="term" value="C:centrosome"/>
    <property type="evidence" value="ECO:0007669"/>
    <property type="project" value="TreeGrafter"/>
</dbReference>
<feature type="compositionally biased region" description="Polar residues" evidence="6">
    <location>
        <begin position="221"/>
        <end position="234"/>
    </location>
</feature>
<dbReference type="Proteomes" id="UP000085678">
    <property type="component" value="Unplaced"/>
</dbReference>
<feature type="region of interest" description="Disordered" evidence="6">
    <location>
        <begin position="85"/>
        <end position="115"/>
    </location>
</feature>
<evidence type="ECO:0000256" key="2">
    <source>
        <dbReference type="ARBA" id="ARBA00022771"/>
    </source>
</evidence>
<evidence type="ECO:0000259" key="7">
    <source>
        <dbReference type="PROSITE" id="PS50178"/>
    </source>
</evidence>
<dbReference type="SUPFAM" id="SSF57903">
    <property type="entry name" value="FYVE/PHD zinc finger"/>
    <property type="match status" value="1"/>
</dbReference>
<evidence type="ECO:0000256" key="4">
    <source>
        <dbReference type="PROSITE-ProRule" id="PRU00091"/>
    </source>
</evidence>
<evidence type="ECO:0000313" key="9">
    <source>
        <dbReference type="RefSeq" id="XP_013390700.1"/>
    </source>
</evidence>
<keyword evidence="5" id="KW-0175">Coiled coil</keyword>
<dbReference type="GO" id="GO:0030496">
    <property type="term" value="C:midbody"/>
    <property type="evidence" value="ECO:0007669"/>
    <property type="project" value="TreeGrafter"/>
</dbReference>
<dbReference type="PROSITE" id="PS50178">
    <property type="entry name" value="ZF_FYVE"/>
    <property type="match status" value="1"/>
</dbReference>
<evidence type="ECO:0000256" key="6">
    <source>
        <dbReference type="SAM" id="MobiDB-lite"/>
    </source>
</evidence>
<dbReference type="GO" id="GO:0032154">
    <property type="term" value="C:cleavage furrow"/>
    <property type="evidence" value="ECO:0007669"/>
    <property type="project" value="TreeGrafter"/>
</dbReference>
<gene>
    <name evidence="9" type="primary">LOC106159071</name>
</gene>
<dbReference type="InterPro" id="IPR000306">
    <property type="entry name" value="Znf_FYVE"/>
</dbReference>
<dbReference type="GO" id="GO:0009838">
    <property type="term" value="P:abscission"/>
    <property type="evidence" value="ECO:0007669"/>
    <property type="project" value="TreeGrafter"/>
</dbReference>
<keyword evidence="3" id="KW-0862">Zinc</keyword>
<accession>A0A1S3HXE4</accession>